<dbReference type="EMBL" id="BSUZ01000001">
    <property type="protein sequence ID" value="GMA89197.1"/>
    <property type="molecule type" value="Genomic_DNA"/>
</dbReference>
<protein>
    <submittedName>
        <fullName evidence="3">Membrane protein</fullName>
    </submittedName>
</protein>
<dbReference type="Proteomes" id="UP001157017">
    <property type="component" value="Unassembled WGS sequence"/>
</dbReference>
<organism evidence="3 4">
    <name type="scientific">Angustibacter aerolatus</name>
    <dbReference type="NCBI Taxonomy" id="1162965"/>
    <lineage>
        <taxon>Bacteria</taxon>
        <taxon>Bacillati</taxon>
        <taxon>Actinomycetota</taxon>
        <taxon>Actinomycetes</taxon>
        <taxon>Kineosporiales</taxon>
        <taxon>Kineosporiaceae</taxon>
    </lineage>
</organism>
<keyword evidence="4" id="KW-1185">Reference proteome</keyword>
<feature type="domain" description="DUF1206" evidence="2">
    <location>
        <begin position="197"/>
        <end position="265"/>
    </location>
</feature>
<sequence>MSQHAARARDAARQAGDDDRLETVARIGYATNGVVHLLLAWIAVQVAWTGGGEDADQSGAMALLAKNAFGKGLLWLCVLGFAGLAVWQVTEAVRGGSGQGSDQAKARAKAAGKAVVYAALGVSAARFAVGSGSSSKQQSTSLTGRLLEAPGGQVLVALVGLGVLAVGAYHVVKGVRKKFLDDLRGHPGRTVERLAVAGYVAKGVALGVLGVLFVVAAVQHDPKEAGGLDAALKTLREQPSGPVLLTLVGLGIAAYGLYSFARSRYARL</sequence>
<accession>A0ABQ6JN48</accession>
<keyword evidence="1" id="KW-1133">Transmembrane helix</keyword>
<evidence type="ECO:0000259" key="2">
    <source>
        <dbReference type="Pfam" id="PF06724"/>
    </source>
</evidence>
<feature type="domain" description="DUF1206" evidence="2">
    <location>
        <begin position="27"/>
        <end position="94"/>
    </location>
</feature>
<feature type="transmembrane region" description="Helical" evidence="1">
    <location>
        <begin position="110"/>
        <end position="129"/>
    </location>
</feature>
<feature type="transmembrane region" description="Helical" evidence="1">
    <location>
        <begin position="193"/>
        <end position="219"/>
    </location>
</feature>
<evidence type="ECO:0000313" key="4">
    <source>
        <dbReference type="Proteomes" id="UP001157017"/>
    </source>
</evidence>
<keyword evidence="1" id="KW-0472">Membrane</keyword>
<evidence type="ECO:0000313" key="3">
    <source>
        <dbReference type="EMBL" id="GMA89197.1"/>
    </source>
</evidence>
<feature type="transmembrane region" description="Helical" evidence="1">
    <location>
        <begin position="239"/>
        <end position="258"/>
    </location>
</feature>
<feature type="transmembrane region" description="Helical" evidence="1">
    <location>
        <begin position="29"/>
        <end position="48"/>
    </location>
</feature>
<comment type="caution">
    <text evidence="3">The sequence shown here is derived from an EMBL/GenBank/DDBJ whole genome shotgun (WGS) entry which is preliminary data.</text>
</comment>
<feature type="transmembrane region" description="Helical" evidence="1">
    <location>
        <begin position="68"/>
        <end position="89"/>
    </location>
</feature>
<dbReference type="InterPro" id="IPR009597">
    <property type="entry name" value="DUF1206"/>
</dbReference>
<evidence type="ECO:0000256" key="1">
    <source>
        <dbReference type="SAM" id="Phobius"/>
    </source>
</evidence>
<feature type="domain" description="DUF1206" evidence="2">
    <location>
        <begin position="109"/>
        <end position="176"/>
    </location>
</feature>
<reference evidence="4" key="1">
    <citation type="journal article" date="2019" name="Int. J. Syst. Evol. Microbiol.">
        <title>The Global Catalogue of Microorganisms (GCM) 10K type strain sequencing project: providing services to taxonomists for standard genome sequencing and annotation.</title>
        <authorList>
            <consortium name="The Broad Institute Genomics Platform"/>
            <consortium name="The Broad Institute Genome Sequencing Center for Infectious Disease"/>
            <person name="Wu L."/>
            <person name="Ma J."/>
        </authorList>
    </citation>
    <scope>NUCLEOTIDE SEQUENCE [LARGE SCALE GENOMIC DNA]</scope>
    <source>
        <strain evidence="4">NBRC 108730</strain>
    </source>
</reference>
<proteinExistence type="predicted"/>
<feature type="transmembrane region" description="Helical" evidence="1">
    <location>
        <begin position="149"/>
        <end position="172"/>
    </location>
</feature>
<gene>
    <name evidence="3" type="ORF">GCM10025868_44470</name>
</gene>
<dbReference type="Pfam" id="PF06724">
    <property type="entry name" value="DUF1206"/>
    <property type="match status" value="3"/>
</dbReference>
<keyword evidence="1" id="KW-0812">Transmembrane</keyword>
<name>A0ABQ6JN48_9ACTN</name>